<evidence type="ECO:0000259" key="3">
    <source>
        <dbReference type="PROSITE" id="PS50013"/>
    </source>
</evidence>
<dbReference type="SMART" id="SM00298">
    <property type="entry name" value="CHROMO"/>
    <property type="match status" value="1"/>
</dbReference>
<dbReference type="EMBL" id="AZHD01000005">
    <property type="protein sequence ID" value="OAA63291.1"/>
    <property type="molecule type" value="Genomic_DNA"/>
</dbReference>
<evidence type="ECO:0000256" key="1">
    <source>
        <dbReference type="ARBA" id="ARBA00011353"/>
    </source>
</evidence>
<feature type="compositionally biased region" description="Polar residues" evidence="2">
    <location>
        <begin position="37"/>
        <end position="50"/>
    </location>
</feature>
<feature type="region of interest" description="Disordered" evidence="2">
    <location>
        <begin position="1"/>
        <end position="60"/>
    </location>
</feature>
<dbReference type="Gene3D" id="2.40.50.40">
    <property type="match status" value="1"/>
</dbReference>
<comment type="subunit">
    <text evidence="1">Component of the NuA4 histone acetyltransferase complex.</text>
</comment>
<dbReference type="InterPro" id="IPR000953">
    <property type="entry name" value="Chromo/chromo_shadow_dom"/>
</dbReference>
<dbReference type="CDD" id="cd00024">
    <property type="entry name" value="CD_CSD"/>
    <property type="match status" value="1"/>
</dbReference>
<comment type="caution">
    <text evidence="4">The sequence shown here is derived from an EMBL/GenBank/DDBJ whole genome shotgun (WGS) entry which is preliminary data.</text>
</comment>
<dbReference type="SUPFAM" id="SSF54160">
    <property type="entry name" value="Chromo domain-like"/>
    <property type="match status" value="1"/>
</dbReference>
<evidence type="ECO:0000256" key="2">
    <source>
        <dbReference type="SAM" id="MobiDB-lite"/>
    </source>
</evidence>
<dbReference type="Proteomes" id="UP000076874">
    <property type="component" value="Unassembled WGS sequence"/>
</dbReference>
<name>A0A167W3H1_9HYPO</name>
<dbReference type="OrthoDB" id="10267344at2759"/>
<keyword evidence="5" id="KW-1185">Reference proteome</keyword>
<organism evidence="4 5">
    <name type="scientific">Niveomyces insectorum RCEF 264</name>
    <dbReference type="NCBI Taxonomy" id="1081102"/>
    <lineage>
        <taxon>Eukaryota</taxon>
        <taxon>Fungi</taxon>
        <taxon>Dikarya</taxon>
        <taxon>Ascomycota</taxon>
        <taxon>Pezizomycotina</taxon>
        <taxon>Sordariomycetes</taxon>
        <taxon>Hypocreomycetidae</taxon>
        <taxon>Hypocreales</taxon>
        <taxon>Cordycipitaceae</taxon>
        <taxon>Niveomyces</taxon>
    </lineage>
</organism>
<dbReference type="InterPro" id="IPR016197">
    <property type="entry name" value="Chromo-like_dom_sf"/>
</dbReference>
<evidence type="ECO:0000313" key="4">
    <source>
        <dbReference type="EMBL" id="OAA63291.1"/>
    </source>
</evidence>
<dbReference type="Pfam" id="PF00385">
    <property type="entry name" value="Chromo"/>
    <property type="match status" value="1"/>
</dbReference>
<evidence type="ECO:0000313" key="5">
    <source>
        <dbReference type="Proteomes" id="UP000076874"/>
    </source>
</evidence>
<dbReference type="GO" id="GO:0006338">
    <property type="term" value="P:chromatin remodeling"/>
    <property type="evidence" value="ECO:0007669"/>
    <property type="project" value="UniProtKB-ARBA"/>
</dbReference>
<gene>
    <name evidence="4" type="ORF">SPI_03454</name>
</gene>
<proteinExistence type="predicted"/>
<protein>
    <submittedName>
        <fullName evidence="4">Chromo domain-like protein</fullName>
    </submittedName>
</protein>
<reference evidence="4 5" key="1">
    <citation type="journal article" date="2016" name="Genome Biol. Evol.">
        <title>Divergent and convergent evolution of fungal pathogenicity.</title>
        <authorList>
            <person name="Shang Y."/>
            <person name="Xiao G."/>
            <person name="Zheng P."/>
            <person name="Cen K."/>
            <person name="Zhan S."/>
            <person name="Wang C."/>
        </authorList>
    </citation>
    <scope>NUCLEOTIDE SEQUENCE [LARGE SCALE GENOMIC DNA]</scope>
    <source>
        <strain evidence="4 5">RCEF 264</strain>
    </source>
</reference>
<feature type="domain" description="Chromo" evidence="3">
    <location>
        <begin position="63"/>
        <end position="114"/>
    </location>
</feature>
<dbReference type="InterPro" id="IPR023780">
    <property type="entry name" value="Chromo_domain"/>
</dbReference>
<sequence>MEDHQLDPQLGSSKEMPVVIHDNEYDDESSFPDANQEHSSQSPTIVNSPSRYEESDGEDDNRYEVDFLCARRRVSDTVEYYVKWKDYDHEYNQWVKAEDIDPEVIAEYEKIRRK</sequence>
<dbReference type="AlphaFoldDB" id="A0A167W3H1"/>
<dbReference type="PROSITE" id="PS50013">
    <property type="entry name" value="CHROMO_2"/>
    <property type="match status" value="1"/>
</dbReference>
<accession>A0A167W3H1</accession>